<organism evidence="1">
    <name type="scientific">Uncultured Desulfatiglans sp</name>
    <dbReference type="NCBI Taxonomy" id="1748965"/>
    <lineage>
        <taxon>Bacteria</taxon>
        <taxon>Pseudomonadati</taxon>
        <taxon>Thermodesulfobacteriota</taxon>
        <taxon>Desulfobacteria</taxon>
        <taxon>Desulfatiglandales</taxon>
        <taxon>Desulfatiglandaceae</taxon>
        <taxon>Desulfatiglans</taxon>
        <taxon>environmental samples</taxon>
    </lineage>
</organism>
<protein>
    <submittedName>
        <fullName evidence="1">Uncharacterized protein</fullName>
    </submittedName>
</protein>
<accession>A0A653AGE8</accession>
<sequence>MGHRKERVKNGTMASLFRSKGTICSWVELIERRERLHAPRPLEISVPGLLFCPPGG</sequence>
<gene>
    <name evidence="1" type="ORF">TRIP_B50153</name>
</gene>
<dbReference type="EMBL" id="UPXX01000032">
    <property type="protein sequence ID" value="VBB47133.1"/>
    <property type="molecule type" value="Genomic_DNA"/>
</dbReference>
<evidence type="ECO:0000313" key="1">
    <source>
        <dbReference type="EMBL" id="VBB47133.1"/>
    </source>
</evidence>
<proteinExistence type="predicted"/>
<name>A0A653AGE8_UNCDX</name>
<dbReference type="AlphaFoldDB" id="A0A653AGE8"/>
<reference evidence="1" key="1">
    <citation type="submission" date="2018-07" db="EMBL/GenBank/DDBJ databases">
        <authorList>
            <consortium name="Genoscope - CEA"/>
            <person name="William W."/>
        </authorList>
    </citation>
    <scope>NUCLEOTIDE SEQUENCE</scope>
    <source>
        <strain evidence="1">IK1</strain>
    </source>
</reference>